<evidence type="ECO:0000313" key="2">
    <source>
        <dbReference type="EMBL" id="RZF34687.1"/>
    </source>
</evidence>
<dbReference type="PANTHER" id="PTHR13582:SF0">
    <property type="entry name" value="M-PHASE PHOSPHOPROTEIN 6"/>
    <property type="match status" value="1"/>
</dbReference>
<feature type="compositionally biased region" description="Basic residues" evidence="1">
    <location>
        <begin position="106"/>
        <end position="117"/>
    </location>
</feature>
<protein>
    <recommendedName>
        <fullName evidence="4">M-phase phosphoprotein 6</fullName>
    </recommendedName>
</protein>
<dbReference type="InterPro" id="IPR019324">
    <property type="entry name" value="MPP6"/>
</dbReference>
<sequence>MKFMKKTKDKVEKELEKKETEDLFSSQITDEMKFGKNFIIEPSIARCKELINGRLSFNGMNPEIEREMAADKEDRTNAPPQAKSVDVSDLEMAKFQMSITNTVAKKFQKKNERHSKVNVRPNNKAKFLKPNDDD</sequence>
<comment type="caution">
    <text evidence="2">The sequence shown here is derived from an EMBL/GenBank/DDBJ whole genome shotgun (WGS) entry which is preliminary data.</text>
</comment>
<feature type="compositionally biased region" description="Basic and acidic residues" evidence="1">
    <location>
        <begin position="9"/>
        <end position="21"/>
    </location>
</feature>
<dbReference type="Proteomes" id="UP000291343">
    <property type="component" value="Unassembled WGS sequence"/>
</dbReference>
<dbReference type="GO" id="GO:0000460">
    <property type="term" value="P:maturation of 5.8S rRNA"/>
    <property type="evidence" value="ECO:0007669"/>
    <property type="project" value="TreeGrafter"/>
</dbReference>
<dbReference type="InParanoid" id="A0A482WMD3"/>
<name>A0A482WMD3_LAOST</name>
<dbReference type="OrthoDB" id="20403at2759"/>
<accession>A0A482WMD3</accession>
<reference evidence="2 3" key="1">
    <citation type="journal article" date="2017" name="Gigascience">
        <title>Genome sequence of the small brown planthopper, Laodelphax striatellus.</title>
        <authorList>
            <person name="Zhu J."/>
            <person name="Jiang F."/>
            <person name="Wang X."/>
            <person name="Yang P."/>
            <person name="Bao Y."/>
            <person name="Zhao W."/>
            <person name="Wang W."/>
            <person name="Lu H."/>
            <person name="Wang Q."/>
            <person name="Cui N."/>
            <person name="Li J."/>
            <person name="Chen X."/>
            <person name="Luo L."/>
            <person name="Yu J."/>
            <person name="Kang L."/>
            <person name="Cui F."/>
        </authorList>
    </citation>
    <scope>NUCLEOTIDE SEQUENCE [LARGE SCALE GENOMIC DNA]</scope>
    <source>
        <strain evidence="2">Lst14</strain>
    </source>
</reference>
<dbReference type="Pfam" id="PF10175">
    <property type="entry name" value="MPP6"/>
    <property type="match status" value="1"/>
</dbReference>
<evidence type="ECO:0000256" key="1">
    <source>
        <dbReference type="SAM" id="MobiDB-lite"/>
    </source>
</evidence>
<evidence type="ECO:0000313" key="3">
    <source>
        <dbReference type="Proteomes" id="UP000291343"/>
    </source>
</evidence>
<evidence type="ECO:0008006" key="4">
    <source>
        <dbReference type="Google" id="ProtNLM"/>
    </source>
</evidence>
<dbReference type="FunCoup" id="A0A482WMD3">
    <property type="interactions" value="1341"/>
</dbReference>
<keyword evidence="3" id="KW-1185">Reference proteome</keyword>
<dbReference type="STRING" id="195883.A0A482WMD3"/>
<feature type="region of interest" description="Disordered" evidence="1">
    <location>
        <begin position="106"/>
        <end position="134"/>
    </location>
</feature>
<dbReference type="AlphaFoldDB" id="A0A482WMD3"/>
<organism evidence="2 3">
    <name type="scientific">Laodelphax striatellus</name>
    <name type="common">Small brown planthopper</name>
    <name type="synonym">Delphax striatella</name>
    <dbReference type="NCBI Taxonomy" id="195883"/>
    <lineage>
        <taxon>Eukaryota</taxon>
        <taxon>Metazoa</taxon>
        <taxon>Ecdysozoa</taxon>
        <taxon>Arthropoda</taxon>
        <taxon>Hexapoda</taxon>
        <taxon>Insecta</taxon>
        <taxon>Pterygota</taxon>
        <taxon>Neoptera</taxon>
        <taxon>Paraneoptera</taxon>
        <taxon>Hemiptera</taxon>
        <taxon>Auchenorrhyncha</taxon>
        <taxon>Fulgoroidea</taxon>
        <taxon>Delphacidae</taxon>
        <taxon>Criomorphinae</taxon>
        <taxon>Laodelphax</taxon>
    </lineage>
</organism>
<feature type="region of interest" description="Disordered" evidence="1">
    <location>
        <begin position="1"/>
        <end position="22"/>
    </location>
</feature>
<dbReference type="PANTHER" id="PTHR13582">
    <property type="entry name" value="M-PHASE PHOSPHOPROTEIN 6"/>
    <property type="match status" value="1"/>
</dbReference>
<gene>
    <name evidence="2" type="ORF">LSTR_LSTR002769</name>
</gene>
<dbReference type="EMBL" id="QKKF02030719">
    <property type="protein sequence ID" value="RZF34687.1"/>
    <property type="molecule type" value="Genomic_DNA"/>
</dbReference>
<proteinExistence type="predicted"/>